<dbReference type="InterPro" id="IPR036393">
    <property type="entry name" value="AceGlu_kinase-like_sf"/>
</dbReference>
<evidence type="ECO:0000256" key="3">
    <source>
        <dbReference type="ARBA" id="ARBA00012899"/>
    </source>
</evidence>
<feature type="domain" description="Aspartate/glutamate/uridylate kinase" evidence="11">
    <location>
        <begin position="11"/>
        <end position="215"/>
    </location>
</feature>
<dbReference type="GO" id="GO:0005524">
    <property type="term" value="F:ATP binding"/>
    <property type="evidence" value="ECO:0007669"/>
    <property type="project" value="UniProtKB-KW"/>
</dbReference>
<dbReference type="InterPro" id="IPR013216">
    <property type="entry name" value="Methyltransf_11"/>
</dbReference>
<organism evidence="13 14">
    <name type="scientific">Candidatus Roizmanbacteria bacterium RIFCSPHIGHO2_12_FULL_44_10</name>
    <dbReference type="NCBI Taxonomy" id="1802054"/>
    <lineage>
        <taxon>Bacteria</taxon>
        <taxon>Candidatus Roizmaniibacteriota</taxon>
    </lineage>
</organism>
<dbReference type="Pfam" id="PF08241">
    <property type="entry name" value="Methyltransf_11"/>
    <property type="match status" value="1"/>
</dbReference>
<name>A0A1F7I6G2_9BACT</name>
<dbReference type="PANTHER" id="PTHR42833">
    <property type="entry name" value="URIDYLATE KINASE"/>
    <property type="match status" value="1"/>
</dbReference>
<dbReference type="Gene3D" id="3.40.1160.10">
    <property type="entry name" value="Acetylglutamate kinase-like"/>
    <property type="match status" value="1"/>
</dbReference>
<dbReference type="EMBL" id="MGAE01000035">
    <property type="protein sequence ID" value="OGK38964.1"/>
    <property type="molecule type" value="Genomic_DNA"/>
</dbReference>
<keyword evidence="9" id="KW-0665">Pyrimidine biosynthesis</keyword>
<keyword evidence="7" id="KW-0418">Kinase</keyword>
<dbReference type="AlphaFoldDB" id="A0A1F7I6G2"/>
<dbReference type="Gene3D" id="3.40.50.150">
    <property type="entry name" value="Vaccinia Virus protein VP39"/>
    <property type="match status" value="1"/>
</dbReference>
<dbReference type="Pfam" id="PF00696">
    <property type="entry name" value="AA_kinase"/>
    <property type="match status" value="1"/>
</dbReference>
<dbReference type="InterPro" id="IPR029063">
    <property type="entry name" value="SAM-dependent_MTases_sf"/>
</dbReference>
<evidence type="ECO:0000256" key="2">
    <source>
        <dbReference type="ARBA" id="ARBA00007614"/>
    </source>
</evidence>
<dbReference type="CDD" id="cd02440">
    <property type="entry name" value="AdoMet_MTases"/>
    <property type="match status" value="1"/>
</dbReference>
<evidence type="ECO:0000256" key="10">
    <source>
        <dbReference type="ARBA" id="ARBA00032092"/>
    </source>
</evidence>
<dbReference type="GO" id="GO:0006225">
    <property type="term" value="P:UDP biosynthetic process"/>
    <property type="evidence" value="ECO:0007669"/>
    <property type="project" value="TreeGrafter"/>
</dbReference>
<dbReference type="Proteomes" id="UP000179024">
    <property type="component" value="Unassembled WGS sequence"/>
</dbReference>
<dbReference type="NCBIfam" id="TIGR02076">
    <property type="entry name" value="pyrH_arch"/>
    <property type="match status" value="1"/>
</dbReference>
<dbReference type="PANTHER" id="PTHR42833:SF4">
    <property type="entry name" value="URIDYLATE KINASE PUMPKIN, CHLOROPLASTIC"/>
    <property type="match status" value="1"/>
</dbReference>
<dbReference type="InterPro" id="IPR001048">
    <property type="entry name" value="Asp/Glu/Uridylate_kinase"/>
</dbReference>
<accession>A0A1F7I6G2</accession>
<keyword evidence="6" id="KW-0547">Nucleotide-binding</keyword>
<dbReference type="InterPro" id="IPR011818">
    <property type="entry name" value="Uridylate_kinase_arch/spir"/>
</dbReference>
<evidence type="ECO:0000256" key="4">
    <source>
        <dbReference type="ARBA" id="ARBA00022490"/>
    </source>
</evidence>
<evidence type="ECO:0000256" key="5">
    <source>
        <dbReference type="ARBA" id="ARBA00022679"/>
    </source>
</evidence>
<dbReference type="GO" id="GO:0008757">
    <property type="term" value="F:S-adenosylmethionine-dependent methyltransferase activity"/>
    <property type="evidence" value="ECO:0007669"/>
    <property type="project" value="InterPro"/>
</dbReference>
<dbReference type="GO" id="GO:0033862">
    <property type="term" value="F:UMP kinase activity"/>
    <property type="evidence" value="ECO:0007669"/>
    <property type="project" value="UniProtKB-EC"/>
</dbReference>
<evidence type="ECO:0000313" key="14">
    <source>
        <dbReference type="Proteomes" id="UP000179024"/>
    </source>
</evidence>
<feature type="domain" description="Methyltransferase type 11" evidence="12">
    <location>
        <begin position="293"/>
        <end position="378"/>
    </location>
</feature>
<dbReference type="SUPFAM" id="SSF53335">
    <property type="entry name" value="S-adenosyl-L-methionine-dependent methyltransferases"/>
    <property type="match status" value="1"/>
</dbReference>
<evidence type="ECO:0000259" key="11">
    <source>
        <dbReference type="Pfam" id="PF00696"/>
    </source>
</evidence>
<comment type="caution">
    <text evidence="13">The sequence shown here is derived from an EMBL/GenBank/DDBJ whole genome shotgun (WGS) entry which is preliminary data.</text>
</comment>
<gene>
    <name evidence="13" type="ORF">A3F34_02865</name>
</gene>
<keyword evidence="5" id="KW-0808">Transferase</keyword>
<sequence length="446" mass="51260">MAIFGKKPAETVVISVGGSLLASDGKLDVNFLKKFYLFIHKQISEHNRRFLLVIGGGSIARLYRDAAKDIIGQITDEDLDWIGIHTTRLNAHLFRTVFKEIAHPRIIENYEKPLRHWNEPVAIGAGWKPGWSTDYCATILARDYKASVIINLSNIDYVFDKDPSRYKDAKKIKKTTWDYFENIVGKKWVPGTNAPFDAVASQLAKRMGIMVIVANGKNISNLNRILNGESFKGTVITNYKIDASYYDRDYFEEQKGEYPLPMTQSVPGKYIHDLANMYRAIWIKLFINPKNCLDIGCGTGRLVYFLRKLGIEAYGIEISEYAISAAEKEIQPFLQHADLTKIPFNDDSFDLVLSFDVMEHMERSKIKKSIEESVRVSRKFVLHKIYTIENSWIEWTHAQDFSHISVMSQAFWYDLFKGLGNVSIVKKFVFKLPAFFESLFLLRKKS</sequence>
<dbReference type="EC" id="2.7.4.22" evidence="3"/>
<keyword evidence="4" id="KW-0963">Cytoplasm</keyword>
<protein>
    <recommendedName>
        <fullName evidence="3">UMP kinase</fullName>
        <ecNumber evidence="3">2.7.4.22</ecNumber>
    </recommendedName>
    <alternativeName>
        <fullName evidence="10">Uridine monophosphate kinase</fullName>
    </alternativeName>
</protein>
<comment type="similarity">
    <text evidence="2">Belongs to the UMP kinase family.</text>
</comment>
<evidence type="ECO:0000256" key="9">
    <source>
        <dbReference type="ARBA" id="ARBA00022975"/>
    </source>
</evidence>
<evidence type="ECO:0000256" key="6">
    <source>
        <dbReference type="ARBA" id="ARBA00022741"/>
    </source>
</evidence>
<dbReference type="SUPFAM" id="SSF53633">
    <property type="entry name" value="Carbamate kinase-like"/>
    <property type="match status" value="1"/>
</dbReference>
<evidence type="ECO:0000256" key="7">
    <source>
        <dbReference type="ARBA" id="ARBA00022777"/>
    </source>
</evidence>
<evidence type="ECO:0000256" key="8">
    <source>
        <dbReference type="ARBA" id="ARBA00022840"/>
    </source>
</evidence>
<evidence type="ECO:0000313" key="13">
    <source>
        <dbReference type="EMBL" id="OGK38964.1"/>
    </source>
</evidence>
<evidence type="ECO:0000259" key="12">
    <source>
        <dbReference type="Pfam" id="PF08241"/>
    </source>
</evidence>
<keyword evidence="8" id="KW-0067">ATP-binding</keyword>
<reference evidence="13 14" key="1">
    <citation type="journal article" date="2016" name="Nat. Commun.">
        <title>Thousands of microbial genomes shed light on interconnected biogeochemical processes in an aquifer system.</title>
        <authorList>
            <person name="Anantharaman K."/>
            <person name="Brown C.T."/>
            <person name="Hug L.A."/>
            <person name="Sharon I."/>
            <person name="Castelle C.J."/>
            <person name="Probst A.J."/>
            <person name="Thomas B.C."/>
            <person name="Singh A."/>
            <person name="Wilkins M.J."/>
            <person name="Karaoz U."/>
            <person name="Brodie E.L."/>
            <person name="Williams K.H."/>
            <person name="Hubbard S.S."/>
            <person name="Banfield J.F."/>
        </authorList>
    </citation>
    <scope>NUCLEOTIDE SEQUENCE [LARGE SCALE GENOMIC DNA]</scope>
</reference>
<comment type="pathway">
    <text evidence="1">Pyrimidine metabolism; CTP biosynthesis via de novo pathway; UDP from UMP (UMPK route): step 1/1.</text>
</comment>
<evidence type="ECO:0000256" key="1">
    <source>
        <dbReference type="ARBA" id="ARBA00004791"/>
    </source>
</evidence>
<proteinExistence type="inferred from homology"/>